<dbReference type="Proteomes" id="UP000236740">
    <property type="component" value="Unassembled WGS sequence"/>
</dbReference>
<reference evidence="2 5" key="2">
    <citation type="journal article" date="2019" name="Nat. Commun.">
        <title>A new type of DNA phosphorothioation-based antiviral system in archaea.</title>
        <authorList>
            <person name="Xiong L."/>
            <person name="Liu S."/>
            <person name="Chen S."/>
            <person name="Xiao Y."/>
            <person name="Zhu B."/>
            <person name="Gao Y."/>
            <person name="Zhang Y."/>
            <person name="Chen B."/>
            <person name="Luo J."/>
            <person name="Deng Z."/>
            <person name="Chen X."/>
            <person name="Wang L."/>
            <person name="Chen S."/>
        </authorList>
    </citation>
    <scope>NUCLEOTIDE SEQUENCE [LARGE SCALE GENOMIC DNA]</scope>
    <source>
        <strain evidence="2 5">CGMCC 1.10331</strain>
        <plasmid evidence="2 5">unnamed2</plasmid>
    </source>
</reference>
<dbReference type="KEGG" id="hlm:DV707_17340"/>
<keyword evidence="1" id="KW-1133">Transmembrane helix</keyword>
<name>A0A1H6BTE5_9EURY</name>
<gene>
    <name evidence="2" type="ORF">DV707_17340</name>
    <name evidence="3" type="ORF">SAMN04488133_3010</name>
</gene>
<sequence length="122" mass="13262">MLFLFVVAGLLFESWSVSDFLSHLTIETIGWLLLSSGMVIATVGIPIALYFHSRLAAPVILLGVIVFGWLTIGIGTGTLQKGALFGLSLYAVGLSPVYIFLYLAFGGGEYYVRTKRKAELNQ</sequence>
<dbReference type="EMBL" id="FNVN01000005">
    <property type="protein sequence ID" value="SEG63974.1"/>
    <property type="molecule type" value="Genomic_DNA"/>
</dbReference>
<dbReference type="OrthoDB" id="383609at2157"/>
<keyword evidence="2" id="KW-0614">Plasmid</keyword>
<dbReference type="Proteomes" id="UP000296733">
    <property type="component" value="Plasmid unnamed2"/>
</dbReference>
<reference evidence="3 4" key="1">
    <citation type="submission" date="2016-10" db="EMBL/GenBank/DDBJ databases">
        <authorList>
            <person name="de Groot N.N."/>
        </authorList>
    </citation>
    <scope>NUCLEOTIDE SEQUENCE [LARGE SCALE GENOMIC DNA]</scope>
    <source>
        <strain evidence="3 4">CGMCC 1.10331</strain>
    </source>
</reference>
<evidence type="ECO:0000256" key="1">
    <source>
        <dbReference type="SAM" id="Phobius"/>
    </source>
</evidence>
<feature type="transmembrane region" description="Helical" evidence="1">
    <location>
        <begin position="59"/>
        <end position="77"/>
    </location>
</feature>
<protein>
    <submittedName>
        <fullName evidence="3">Uncharacterized protein</fullName>
    </submittedName>
</protein>
<keyword evidence="1" id="KW-0812">Transmembrane</keyword>
<evidence type="ECO:0000313" key="3">
    <source>
        <dbReference type="EMBL" id="SEG63974.1"/>
    </source>
</evidence>
<dbReference type="GeneID" id="39859888"/>
<evidence type="ECO:0000313" key="2">
    <source>
        <dbReference type="EMBL" id="QCC49487.1"/>
    </source>
</evidence>
<feature type="transmembrane region" description="Helical" evidence="1">
    <location>
        <begin position="83"/>
        <end position="105"/>
    </location>
</feature>
<evidence type="ECO:0000313" key="5">
    <source>
        <dbReference type="Proteomes" id="UP000296733"/>
    </source>
</evidence>
<keyword evidence="4" id="KW-1185">Reference proteome</keyword>
<accession>A0A1H6BTE5</accession>
<feature type="transmembrane region" description="Helical" evidence="1">
    <location>
        <begin position="32"/>
        <end position="52"/>
    </location>
</feature>
<keyword evidence="1" id="KW-0472">Membrane</keyword>
<dbReference type="EMBL" id="CP031313">
    <property type="protein sequence ID" value="QCC49487.1"/>
    <property type="molecule type" value="Genomic_DNA"/>
</dbReference>
<organism evidence="3 4">
    <name type="scientific">Halobellus limi</name>
    <dbReference type="NCBI Taxonomy" id="699433"/>
    <lineage>
        <taxon>Archaea</taxon>
        <taxon>Methanobacteriati</taxon>
        <taxon>Methanobacteriota</taxon>
        <taxon>Stenosarchaea group</taxon>
        <taxon>Halobacteria</taxon>
        <taxon>Halobacteriales</taxon>
        <taxon>Haloferacaceae</taxon>
        <taxon>Halobellus</taxon>
    </lineage>
</organism>
<evidence type="ECO:0000313" key="4">
    <source>
        <dbReference type="Proteomes" id="UP000236740"/>
    </source>
</evidence>
<dbReference type="RefSeq" id="WP_103992664.1">
    <property type="nucleotide sequence ID" value="NZ_CP031313.1"/>
</dbReference>
<dbReference type="AlphaFoldDB" id="A0A1H6BTE5"/>
<proteinExistence type="predicted"/>
<geneLocation type="plasmid" evidence="2">
    <name>unnamed2</name>
</geneLocation>